<dbReference type="InterPro" id="IPR014036">
    <property type="entry name" value="DeoR-like_C"/>
</dbReference>
<dbReference type="PANTHER" id="PTHR30363:SF4">
    <property type="entry name" value="GLYCEROL-3-PHOSPHATE REGULON REPRESSOR"/>
    <property type="match status" value="1"/>
</dbReference>
<dbReference type="GO" id="GO:0003677">
    <property type="term" value="F:DNA binding"/>
    <property type="evidence" value="ECO:0007669"/>
    <property type="project" value="UniProtKB-KW"/>
</dbReference>
<feature type="compositionally biased region" description="Polar residues" evidence="5">
    <location>
        <begin position="13"/>
        <end position="32"/>
    </location>
</feature>
<evidence type="ECO:0000256" key="5">
    <source>
        <dbReference type="SAM" id="MobiDB-lite"/>
    </source>
</evidence>
<evidence type="ECO:0000256" key="3">
    <source>
        <dbReference type="ARBA" id="ARBA00023125"/>
    </source>
</evidence>
<dbReference type="InterPro" id="IPR050313">
    <property type="entry name" value="Carb_Metab_HTH_regulators"/>
</dbReference>
<dbReference type="Pfam" id="PF00455">
    <property type="entry name" value="DeoRC"/>
    <property type="match status" value="1"/>
</dbReference>
<comment type="caution">
    <text evidence="7">The sequence shown here is derived from an EMBL/GenBank/DDBJ whole genome shotgun (WGS) entry which is preliminary data.</text>
</comment>
<dbReference type="InterPro" id="IPR036388">
    <property type="entry name" value="WH-like_DNA-bd_sf"/>
</dbReference>
<dbReference type="InterPro" id="IPR018356">
    <property type="entry name" value="Tscrpt_reg_HTH_DeoR_CS"/>
</dbReference>
<organism evidence="7 8">
    <name type="scientific">Rhizobium meliloti</name>
    <name type="common">Ensifer meliloti</name>
    <name type="synonym">Sinorhizobium meliloti</name>
    <dbReference type="NCBI Taxonomy" id="382"/>
    <lineage>
        <taxon>Bacteria</taxon>
        <taxon>Pseudomonadati</taxon>
        <taxon>Pseudomonadota</taxon>
        <taxon>Alphaproteobacteria</taxon>
        <taxon>Hyphomicrobiales</taxon>
        <taxon>Rhizobiaceae</taxon>
        <taxon>Sinorhizobium/Ensifer group</taxon>
        <taxon>Sinorhizobium</taxon>
    </lineage>
</organism>
<evidence type="ECO:0000256" key="4">
    <source>
        <dbReference type="ARBA" id="ARBA00023163"/>
    </source>
</evidence>
<sequence length="288" mass="31369">MTIANINEHGENMSETEVQDQGVSENSSGRRLQTARQRALVAMVKSRDFITVADMAAHFGVSEMTIRRDLKALERDGSLERAHGGAVLPEAEPLGAEQPFRDRQVKNLDGKRKIVRAAAGFIRQHEMIGLDVGTTTLMLAREIVGFPNLRAATNSLRIAMTLADSLVSVFVPTGQVRPLEMSITGGRAIRELGNYRFDKTFLGLSAVDETGLYDFSIEDTEVKQAFAAQSNQVIALVDSSKFGKTSTVRLGGLEMLDVMITDAPPPQSLARALKQARVELVIAGDEGR</sequence>
<dbReference type="PROSITE" id="PS51000">
    <property type="entry name" value="HTH_DEOR_2"/>
    <property type="match status" value="1"/>
</dbReference>
<dbReference type="Proteomes" id="UP000429484">
    <property type="component" value="Unassembled WGS sequence"/>
</dbReference>
<dbReference type="AlphaFoldDB" id="A0AAW9TN05"/>
<evidence type="ECO:0000256" key="2">
    <source>
        <dbReference type="ARBA" id="ARBA00023015"/>
    </source>
</evidence>
<gene>
    <name evidence="7" type="ORF">GHK53_07605</name>
</gene>
<accession>A0AAW9TN05</accession>
<dbReference type="GO" id="GO:0003700">
    <property type="term" value="F:DNA-binding transcription factor activity"/>
    <property type="evidence" value="ECO:0007669"/>
    <property type="project" value="InterPro"/>
</dbReference>
<keyword evidence="2" id="KW-0805">Transcription regulation</keyword>
<dbReference type="SUPFAM" id="SSF46785">
    <property type="entry name" value="Winged helix' DNA-binding domain"/>
    <property type="match status" value="1"/>
</dbReference>
<reference evidence="7 8" key="1">
    <citation type="journal article" date="2013" name="Genome Biol.">
        <title>Comparative genomics of the core and accessory genomes of 48 Sinorhizobium strains comprising five genospecies.</title>
        <authorList>
            <person name="Sugawara M."/>
            <person name="Epstein B."/>
            <person name="Badgley B.D."/>
            <person name="Unno T."/>
            <person name="Xu L."/>
            <person name="Reese J."/>
            <person name="Gyaneshwar P."/>
            <person name="Denny R."/>
            <person name="Mudge J."/>
            <person name="Bharti A.K."/>
            <person name="Farmer A.D."/>
            <person name="May G.D."/>
            <person name="Woodward J.E."/>
            <person name="Medigue C."/>
            <person name="Vallenet D."/>
            <person name="Lajus A."/>
            <person name="Rouy Z."/>
            <person name="Martinez-Vaz B."/>
            <person name="Tiffin P."/>
            <person name="Young N.D."/>
            <person name="Sadowsky M.J."/>
        </authorList>
    </citation>
    <scope>NUCLEOTIDE SEQUENCE [LARGE SCALE GENOMIC DNA]</scope>
    <source>
        <strain evidence="7 8">N6B1</strain>
    </source>
</reference>
<evidence type="ECO:0000256" key="1">
    <source>
        <dbReference type="ARBA" id="ARBA00022491"/>
    </source>
</evidence>
<proteinExistence type="predicted"/>
<dbReference type="SMART" id="SM00420">
    <property type="entry name" value="HTH_DEOR"/>
    <property type="match status" value="1"/>
</dbReference>
<dbReference type="EMBL" id="WISR01000078">
    <property type="protein sequence ID" value="MQW32684.1"/>
    <property type="molecule type" value="Genomic_DNA"/>
</dbReference>
<feature type="domain" description="HTH deoR-type" evidence="6">
    <location>
        <begin position="33"/>
        <end position="88"/>
    </location>
</feature>
<dbReference type="InterPro" id="IPR036390">
    <property type="entry name" value="WH_DNA-bd_sf"/>
</dbReference>
<keyword evidence="4" id="KW-0804">Transcription</keyword>
<name>A0AAW9TN05_RHIML</name>
<evidence type="ECO:0000313" key="7">
    <source>
        <dbReference type="EMBL" id="MQW32684.1"/>
    </source>
</evidence>
<dbReference type="PANTHER" id="PTHR30363">
    <property type="entry name" value="HTH-TYPE TRANSCRIPTIONAL REGULATOR SRLR-RELATED"/>
    <property type="match status" value="1"/>
</dbReference>
<dbReference type="SUPFAM" id="SSF100950">
    <property type="entry name" value="NagB/RpiA/CoA transferase-like"/>
    <property type="match status" value="1"/>
</dbReference>
<dbReference type="Gene3D" id="1.10.10.10">
    <property type="entry name" value="Winged helix-like DNA-binding domain superfamily/Winged helix DNA-binding domain"/>
    <property type="match status" value="1"/>
</dbReference>
<dbReference type="Gene3D" id="3.40.50.1360">
    <property type="match status" value="1"/>
</dbReference>
<dbReference type="InterPro" id="IPR001034">
    <property type="entry name" value="DeoR_HTH"/>
</dbReference>
<dbReference type="PRINTS" id="PR00037">
    <property type="entry name" value="HTHLACR"/>
</dbReference>
<dbReference type="InterPro" id="IPR037171">
    <property type="entry name" value="NagB/RpiA_transferase-like"/>
</dbReference>
<dbReference type="SMART" id="SM01134">
    <property type="entry name" value="DeoRC"/>
    <property type="match status" value="1"/>
</dbReference>
<evidence type="ECO:0000259" key="6">
    <source>
        <dbReference type="PROSITE" id="PS51000"/>
    </source>
</evidence>
<dbReference type="Pfam" id="PF08220">
    <property type="entry name" value="HTH_DeoR"/>
    <property type="match status" value="1"/>
</dbReference>
<evidence type="ECO:0000313" key="8">
    <source>
        <dbReference type="Proteomes" id="UP000429484"/>
    </source>
</evidence>
<keyword evidence="1" id="KW-0678">Repressor</keyword>
<dbReference type="PROSITE" id="PS00894">
    <property type="entry name" value="HTH_DEOR_1"/>
    <property type="match status" value="1"/>
</dbReference>
<keyword evidence="3" id="KW-0238">DNA-binding</keyword>
<protein>
    <submittedName>
        <fullName evidence="7">DeoR family transcriptional regulator</fullName>
    </submittedName>
</protein>
<feature type="region of interest" description="Disordered" evidence="5">
    <location>
        <begin position="1"/>
        <end position="32"/>
    </location>
</feature>